<dbReference type="Pfam" id="PF01381">
    <property type="entry name" value="HTH_3"/>
    <property type="match status" value="1"/>
</dbReference>
<dbReference type="InterPro" id="IPR010982">
    <property type="entry name" value="Lambda_DNA-bd_dom_sf"/>
</dbReference>
<protein>
    <submittedName>
        <fullName evidence="2">Helix-turn-helix transcriptional regulator</fullName>
    </submittedName>
</protein>
<dbReference type="CDD" id="cd00093">
    <property type="entry name" value="HTH_XRE"/>
    <property type="match status" value="1"/>
</dbReference>
<keyword evidence="3" id="KW-1185">Reference proteome</keyword>
<dbReference type="SUPFAM" id="SSF47413">
    <property type="entry name" value="lambda repressor-like DNA-binding domains"/>
    <property type="match status" value="1"/>
</dbReference>
<evidence type="ECO:0000259" key="1">
    <source>
        <dbReference type="PROSITE" id="PS50943"/>
    </source>
</evidence>
<dbReference type="SMART" id="SM00530">
    <property type="entry name" value="HTH_XRE"/>
    <property type="match status" value="1"/>
</dbReference>
<accession>A0ABR8RAC6</accession>
<name>A0ABR8RAC6_9BACI</name>
<organism evidence="2 3">
    <name type="scientific">Psychrobacillus faecigallinarum</name>
    <dbReference type="NCBI Taxonomy" id="2762235"/>
    <lineage>
        <taxon>Bacteria</taxon>
        <taxon>Bacillati</taxon>
        <taxon>Bacillota</taxon>
        <taxon>Bacilli</taxon>
        <taxon>Bacillales</taxon>
        <taxon>Bacillaceae</taxon>
        <taxon>Psychrobacillus</taxon>
    </lineage>
</organism>
<proteinExistence type="predicted"/>
<dbReference type="Gene3D" id="1.10.260.40">
    <property type="entry name" value="lambda repressor-like DNA-binding domains"/>
    <property type="match status" value="1"/>
</dbReference>
<reference evidence="2 3" key="1">
    <citation type="submission" date="2020-08" db="EMBL/GenBank/DDBJ databases">
        <title>A Genomic Blueprint of the Chicken Gut Microbiome.</title>
        <authorList>
            <person name="Gilroy R."/>
            <person name="Ravi A."/>
            <person name="Getino M."/>
            <person name="Pursley I."/>
            <person name="Horton D.L."/>
            <person name="Alikhan N.-F."/>
            <person name="Baker D."/>
            <person name="Gharbi K."/>
            <person name="Hall N."/>
            <person name="Watson M."/>
            <person name="Adriaenssens E.M."/>
            <person name="Foster-Nyarko E."/>
            <person name="Jarju S."/>
            <person name="Secka A."/>
            <person name="Antonio M."/>
            <person name="Oren A."/>
            <person name="Chaudhuri R."/>
            <person name="La Ragione R.M."/>
            <person name="Hildebrand F."/>
            <person name="Pallen M.J."/>
        </authorList>
    </citation>
    <scope>NUCLEOTIDE SEQUENCE [LARGE SCALE GENOMIC DNA]</scope>
    <source>
        <strain evidence="2 3">Sa2BUA9</strain>
    </source>
</reference>
<comment type="caution">
    <text evidence="2">The sequence shown here is derived from an EMBL/GenBank/DDBJ whole genome shotgun (WGS) entry which is preliminary data.</text>
</comment>
<dbReference type="RefSeq" id="WP_191697282.1">
    <property type="nucleotide sequence ID" value="NZ_JACSQO010000005.1"/>
</dbReference>
<evidence type="ECO:0000313" key="2">
    <source>
        <dbReference type="EMBL" id="MBD7944749.1"/>
    </source>
</evidence>
<evidence type="ECO:0000313" key="3">
    <source>
        <dbReference type="Proteomes" id="UP000640786"/>
    </source>
</evidence>
<sequence>MRNWLKKTRMKKCKTQYEVAELSGISRSYYTKIELGIKTPTVDVAKKIAKTLDFKWSIFFEEECSFKEHKQLA</sequence>
<dbReference type="EMBL" id="JACSQO010000005">
    <property type="protein sequence ID" value="MBD7944749.1"/>
    <property type="molecule type" value="Genomic_DNA"/>
</dbReference>
<dbReference type="PROSITE" id="PS50943">
    <property type="entry name" value="HTH_CROC1"/>
    <property type="match status" value="1"/>
</dbReference>
<dbReference type="Proteomes" id="UP000640786">
    <property type="component" value="Unassembled WGS sequence"/>
</dbReference>
<dbReference type="InterPro" id="IPR001387">
    <property type="entry name" value="Cro/C1-type_HTH"/>
</dbReference>
<gene>
    <name evidence="2" type="ORF">H9650_11540</name>
</gene>
<feature type="domain" description="HTH cro/C1-type" evidence="1">
    <location>
        <begin position="5"/>
        <end position="59"/>
    </location>
</feature>